<gene>
    <name evidence="7" type="ORF">ACERZ8_10260</name>
</gene>
<evidence type="ECO:0000256" key="5">
    <source>
        <dbReference type="SAM" id="MobiDB-lite"/>
    </source>
</evidence>
<feature type="compositionally biased region" description="Polar residues" evidence="5">
    <location>
        <begin position="611"/>
        <end position="622"/>
    </location>
</feature>
<accession>A0ABW8UYK9</accession>
<name>A0ABW8UYK9_9RHOB</name>
<keyword evidence="3" id="KW-0998">Cell outer membrane</keyword>
<dbReference type="InterPro" id="IPR006664">
    <property type="entry name" value="OMP_bac"/>
</dbReference>
<evidence type="ECO:0000256" key="2">
    <source>
        <dbReference type="ARBA" id="ARBA00023136"/>
    </source>
</evidence>
<comment type="caution">
    <text evidence="7">The sequence shown here is derived from an EMBL/GenBank/DDBJ whole genome shotgun (WGS) entry which is preliminary data.</text>
</comment>
<evidence type="ECO:0000313" key="7">
    <source>
        <dbReference type="EMBL" id="MFL4470238.1"/>
    </source>
</evidence>
<dbReference type="Proteomes" id="UP001627408">
    <property type="component" value="Unassembled WGS sequence"/>
</dbReference>
<dbReference type="PANTHER" id="PTHR30329">
    <property type="entry name" value="STATOR ELEMENT OF FLAGELLAR MOTOR COMPLEX"/>
    <property type="match status" value="1"/>
</dbReference>
<evidence type="ECO:0000256" key="3">
    <source>
        <dbReference type="ARBA" id="ARBA00023237"/>
    </source>
</evidence>
<dbReference type="PRINTS" id="PR01021">
    <property type="entry name" value="OMPADOMAIN"/>
</dbReference>
<dbReference type="InterPro" id="IPR006665">
    <property type="entry name" value="OmpA-like"/>
</dbReference>
<proteinExistence type="predicted"/>
<sequence length="634" mass="66933">MRLSSLFTIVGTFFAAALLSLVAANLSVKLIEESSEIGVRDALDEREMTWAEVEADGLQVTLAGIAPTEAVRFAALSAAGTVVDAARVIDDMEVEAAAAIAPPRFSAEILRNDAGLSIIGLIPASTDRDAVLERFVAISRRKPITDLIETADYPAPAGWEDALGFALTAMEMLPRAKVSVEAGRVTITAITDSVAEKNRLERDLQRASPPGLQVAMDVAAPRPVITPFTLRLVMDEQSTRFDACSADTDATRETILAAARAAGMTGTGQCTVGMGVPSPNWGRAVTQAIAALTELGAGSITFSDADVTLVAAEGTAQADFDRVVGELENRLPDVFALYAKLPETVDPNQGPPEFVATLSPEGLVQLRGRLSDENLRNVADSYAKAAFGSDNVYTATRLVGDLPATWPVRVLTGLEALAQLSNGAVTVTPDTLVVAGNTGNPEASTNIASLLASKLGEAATFDIRVIYEEKLDPVASIPTPDECEAEIGAIVAASKINFEPGSATIDASTLGTMDDIAEVLKLCGDIPLEIQGHTDSQGREEMNLNLSQARAQSVLNELRARRVLTASYKAIGYGETDPIAENDSEEGREANRRIEFKLIRPKPSLREGETTLESVAGSSDTEIPSDDAIGPADE</sequence>
<dbReference type="PROSITE" id="PS51123">
    <property type="entry name" value="OMPA_2"/>
    <property type="match status" value="1"/>
</dbReference>
<keyword evidence="2 4" id="KW-0472">Membrane</keyword>
<dbReference type="EMBL" id="JBHDIY010000002">
    <property type="protein sequence ID" value="MFL4470238.1"/>
    <property type="molecule type" value="Genomic_DNA"/>
</dbReference>
<dbReference type="InterPro" id="IPR050330">
    <property type="entry name" value="Bact_OuterMem_StrucFunc"/>
</dbReference>
<reference evidence="7 8" key="1">
    <citation type="submission" date="2024-08" db="EMBL/GenBank/DDBJ databases">
        <title>Tateyamaria sp. nov., isolated from marine algae.</title>
        <authorList>
            <person name="Choi B.J."/>
            <person name="Kim J.M."/>
            <person name="Lee J.K."/>
            <person name="Choi D.G."/>
            <person name="Bayburt H."/>
            <person name="Baek J.H."/>
            <person name="Han D.M."/>
            <person name="Jeon C.O."/>
        </authorList>
    </citation>
    <scope>NUCLEOTIDE SEQUENCE [LARGE SCALE GENOMIC DNA]</scope>
    <source>
        <strain evidence="7 8">KMU-156</strain>
    </source>
</reference>
<feature type="region of interest" description="Disordered" evidence="5">
    <location>
        <begin position="576"/>
        <end position="595"/>
    </location>
</feature>
<dbReference type="Gene3D" id="3.30.1330.60">
    <property type="entry name" value="OmpA-like domain"/>
    <property type="match status" value="1"/>
</dbReference>
<evidence type="ECO:0000313" key="8">
    <source>
        <dbReference type="Proteomes" id="UP001627408"/>
    </source>
</evidence>
<evidence type="ECO:0000256" key="1">
    <source>
        <dbReference type="ARBA" id="ARBA00004442"/>
    </source>
</evidence>
<dbReference type="CDD" id="cd07185">
    <property type="entry name" value="OmpA_C-like"/>
    <property type="match status" value="1"/>
</dbReference>
<keyword evidence="8" id="KW-1185">Reference proteome</keyword>
<dbReference type="Pfam" id="PF00691">
    <property type="entry name" value="OmpA"/>
    <property type="match status" value="1"/>
</dbReference>
<dbReference type="SUPFAM" id="SSF103088">
    <property type="entry name" value="OmpA-like"/>
    <property type="match status" value="1"/>
</dbReference>
<dbReference type="InterPro" id="IPR036737">
    <property type="entry name" value="OmpA-like_sf"/>
</dbReference>
<feature type="domain" description="OmpA-like" evidence="6">
    <location>
        <begin position="485"/>
        <end position="602"/>
    </location>
</feature>
<protein>
    <submittedName>
        <fullName evidence="7">OmpA family protein</fullName>
    </submittedName>
</protein>
<comment type="subcellular location">
    <subcellularLocation>
        <location evidence="1">Cell outer membrane</location>
    </subcellularLocation>
</comment>
<evidence type="ECO:0000259" key="6">
    <source>
        <dbReference type="PROSITE" id="PS51123"/>
    </source>
</evidence>
<dbReference type="RefSeq" id="WP_407592105.1">
    <property type="nucleotide sequence ID" value="NZ_JBHDIY010000002.1"/>
</dbReference>
<evidence type="ECO:0000256" key="4">
    <source>
        <dbReference type="PROSITE-ProRule" id="PRU00473"/>
    </source>
</evidence>
<dbReference type="Gene3D" id="3.40.1520.20">
    <property type="match status" value="3"/>
</dbReference>
<feature type="region of interest" description="Disordered" evidence="5">
    <location>
        <begin position="601"/>
        <end position="634"/>
    </location>
</feature>
<dbReference type="PANTHER" id="PTHR30329:SF21">
    <property type="entry name" value="LIPOPROTEIN YIAD-RELATED"/>
    <property type="match status" value="1"/>
</dbReference>
<organism evidence="7 8">
    <name type="scientific">Tateyamaria armeniaca</name>
    <dbReference type="NCBI Taxonomy" id="2518930"/>
    <lineage>
        <taxon>Bacteria</taxon>
        <taxon>Pseudomonadati</taxon>
        <taxon>Pseudomonadota</taxon>
        <taxon>Alphaproteobacteria</taxon>
        <taxon>Rhodobacterales</taxon>
        <taxon>Roseobacteraceae</taxon>
        <taxon>Tateyamaria</taxon>
    </lineage>
</organism>
<feature type="compositionally biased region" description="Basic and acidic residues" evidence="5">
    <location>
        <begin position="585"/>
        <end position="595"/>
    </location>
</feature>